<reference evidence="4 5" key="1">
    <citation type="journal article" date="2015" name="Nature">
        <title>rRNA introns, odd ribosomes, and small enigmatic genomes across a large radiation of phyla.</title>
        <authorList>
            <person name="Brown C.T."/>
            <person name="Hug L.A."/>
            <person name="Thomas B.C."/>
            <person name="Sharon I."/>
            <person name="Castelle C.J."/>
            <person name="Singh A."/>
            <person name="Wilkins M.J."/>
            <person name="Williams K.H."/>
            <person name="Banfield J.F."/>
        </authorList>
    </citation>
    <scope>NUCLEOTIDE SEQUENCE [LARGE SCALE GENOMIC DNA]</scope>
</reference>
<dbReference type="Proteomes" id="UP000033818">
    <property type="component" value="Unassembled WGS sequence"/>
</dbReference>
<proteinExistence type="predicted"/>
<evidence type="ECO:0000313" key="5">
    <source>
        <dbReference type="Proteomes" id="UP000033818"/>
    </source>
</evidence>
<dbReference type="Pfam" id="PF13473">
    <property type="entry name" value="Cupredoxin_1"/>
    <property type="match status" value="1"/>
</dbReference>
<dbReference type="PANTHER" id="PTHR36507">
    <property type="entry name" value="BLL1555 PROTEIN"/>
    <property type="match status" value="1"/>
</dbReference>
<feature type="region of interest" description="Disordered" evidence="1">
    <location>
        <begin position="187"/>
        <end position="220"/>
    </location>
</feature>
<dbReference type="Gene3D" id="2.60.40.420">
    <property type="entry name" value="Cupredoxins - blue copper proteins"/>
    <property type="match status" value="1"/>
</dbReference>
<evidence type="ECO:0000313" key="4">
    <source>
        <dbReference type="EMBL" id="KKU38405.1"/>
    </source>
</evidence>
<comment type="caution">
    <text evidence="4">The sequence shown here is derived from an EMBL/GenBank/DDBJ whole genome shotgun (WGS) entry which is preliminary data.</text>
</comment>
<protein>
    <recommendedName>
        <fullName evidence="6">DUF5667 domain-containing protein</fullName>
    </recommendedName>
</protein>
<dbReference type="InterPro" id="IPR008972">
    <property type="entry name" value="Cupredoxin"/>
</dbReference>
<evidence type="ECO:0000259" key="3">
    <source>
        <dbReference type="Pfam" id="PF18915"/>
    </source>
</evidence>
<feature type="domain" description="DUF5667" evidence="3">
    <location>
        <begin position="51"/>
        <end position="160"/>
    </location>
</feature>
<name>A0A0G1SYX6_9BACT</name>
<evidence type="ECO:0008006" key="6">
    <source>
        <dbReference type="Google" id="ProtNLM"/>
    </source>
</evidence>
<gene>
    <name evidence="4" type="ORF">UX53_C0031G0002</name>
</gene>
<evidence type="ECO:0000259" key="2">
    <source>
        <dbReference type="Pfam" id="PF13473"/>
    </source>
</evidence>
<evidence type="ECO:0000256" key="1">
    <source>
        <dbReference type="SAM" id="MobiDB-lite"/>
    </source>
</evidence>
<sequence length="305" mass="34316">MRKILLIFLFGFALVLFFAGASVSAQQDEAVSATASSIVLNETEETVEPIILPDSPLYFLKLFKEKVSLWLTFGAEKEVNKYLKLARLRMAEYQKMLEKGKPETAQKVLARYEETLNKVLTKVEELRREKKGILKISQDMEKILTKHTSVLQNVLDHVPPEAKESLLKAIEVSRQGLNKVLEYQTKEPVKEEVKETPAPPAAPPAAEAPQPKEEKKEEAGPKIHQVLIKNSVYAPPTIIVKSGDTIQWINQDKVSHTTTSVRGLFNSGTIQSGGKWVYKVNLVKGVYQYYCAIHPEKMKGTLKVE</sequence>
<dbReference type="PANTHER" id="PTHR36507:SF1">
    <property type="entry name" value="BLL1555 PROTEIN"/>
    <property type="match status" value="1"/>
</dbReference>
<dbReference type="SUPFAM" id="SSF49503">
    <property type="entry name" value="Cupredoxins"/>
    <property type="match status" value="1"/>
</dbReference>
<dbReference type="InterPro" id="IPR043725">
    <property type="entry name" value="DUF5667"/>
</dbReference>
<dbReference type="InterPro" id="IPR028096">
    <property type="entry name" value="EfeO_Cupredoxin"/>
</dbReference>
<organism evidence="4 5">
    <name type="scientific">Candidatus Azambacteria bacterium GW2011_GWB2_46_37</name>
    <dbReference type="NCBI Taxonomy" id="1618618"/>
    <lineage>
        <taxon>Bacteria</taxon>
        <taxon>Candidatus Azamiibacteriota</taxon>
    </lineage>
</organism>
<feature type="compositionally biased region" description="Basic and acidic residues" evidence="1">
    <location>
        <begin position="210"/>
        <end position="220"/>
    </location>
</feature>
<accession>A0A0G1SYX6</accession>
<dbReference type="AlphaFoldDB" id="A0A0G1SYX6"/>
<feature type="domain" description="EfeO-type cupredoxin-like" evidence="2">
    <location>
        <begin position="215"/>
        <end position="302"/>
    </location>
</feature>
<dbReference type="EMBL" id="LCMO01000031">
    <property type="protein sequence ID" value="KKU38405.1"/>
    <property type="molecule type" value="Genomic_DNA"/>
</dbReference>
<dbReference type="InterPro" id="IPR052721">
    <property type="entry name" value="ET_Amicyanin"/>
</dbReference>
<dbReference type="Pfam" id="PF18915">
    <property type="entry name" value="DUF5667"/>
    <property type="match status" value="1"/>
</dbReference>